<dbReference type="OrthoDB" id="9152014at2"/>
<name>A0A5S9QF33_9GAMM</name>
<evidence type="ECO:0000313" key="2">
    <source>
        <dbReference type="Proteomes" id="UP000441399"/>
    </source>
</evidence>
<gene>
    <name evidence="1" type="ORF">OPDIPICF_01809</name>
</gene>
<reference evidence="1 2" key="1">
    <citation type="submission" date="2019-11" db="EMBL/GenBank/DDBJ databases">
        <authorList>
            <person name="Holert J."/>
        </authorList>
    </citation>
    <scope>NUCLEOTIDE SEQUENCE [LARGE SCALE GENOMIC DNA]</scope>
    <source>
        <strain evidence="1">SB11_3</strain>
    </source>
</reference>
<proteinExistence type="predicted"/>
<accession>A0A5S9QF33</accession>
<protein>
    <submittedName>
        <fullName evidence="1">Uncharacterized protein</fullName>
    </submittedName>
</protein>
<organism evidence="1 2">
    <name type="scientific">BD1-7 clade bacterium</name>
    <dbReference type="NCBI Taxonomy" id="2029982"/>
    <lineage>
        <taxon>Bacteria</taxon>
        <taxon>Pseudomonadati</taxon>
        <taxon>Pseudomonadota</taxon>
        <taxon>Gammaproteobacteria</taxon>
        <taxon>Cellvibrionales</taxon>
        <taxon>Spongiibacteraceae</taxon>
        <taxon>BD1-7 clade</taxon>
    </lineage>
</organism>
<keyword evidence="2" id="KW-1185">Reference proteome</keyword>
<dbReference type="EMBL" id="CACSIO010000023">
    <property type="protein sequence ID" value="CAA0116068.1"/>
    <property type="molecule type" value="Genomic_DNA"/>
</dbReference>
<evidence type="ECO:0000313" key="1">
    <source>
        <dbReference type="EMBL" id="CAA0116068.1"/>
    </source>
</evidence>
<dbReference type="AlphaFoldDB" id="A0A5S9QF33"/>
<sequence>MAPTANHCFVVMGLYTRPPKDEFCTVTKPPYSWGDSTVFCDPWYYEWFEINADWARKAPYIFPRIQGESPLKVTCLDYV</sequence>
<dbReference type="Proteomes" id="UP000441399">
    <property type="component" value="Unassembled WGS sequence"/>
</dbReference>